<dbReference type="PANTHER" id="PTHR46623:SF6">
    <property type="entry name" value="ALPHA_BETA-HYDROLASES SUPERFAMILY PROTEIN"/>
    <property type="match status" value="1"/>
</dbReference>
<comment type="caution">
    <text evidence="2">The sequence shown here is derived from an EMBL/GenBank/DDBJ whole genome shotgun (WGS) entry which is preliminary data.</text>
</comment>
<dbReference type="InterPro" id="IPR029058">
    <property type="entry name" value="AB_hydrolase_fold"/>
</dbReference>
<accession>A0ABP9QJV6</accession>
<proteinExistence type="predicted"/>
<reference evidence="3" key="1">
    <citation type="journal article" date="2019" name="Int. J. Syst. Evol. Microbiol.">
        <title>The Global Catalogue of Microorganisms (GCM) 10K type strain sequencing project: providing services to taxonomists for standard genome sequencing and annotation.</title>
        <authorList>
            <consortium name="The Broad Institute Genomics Platform"/>
            <consortium name="The Broad Institute Genome Sequencing Center for Infectious Disease"/>
            <person name="Wu L."/>
            <person name="Ma J."/>
        </authorList>
    </citation>
    <scope>NUCLEOTIDE SEQUENCE [LARGE SCALE GENOMIC DNA]</scope>
    <source>
        <strain evidence="3">JCM 18303</strain>
    </source>
</reference>
<organism evidence="2 3">
    <name type="scientific">Pseudonocardia eucalypti</name>
    <dbReference type="NCBI Taxonomy" id="648755"/>
    <lineage>
        <taxon>Bacteria</taxon>
        <taxon>Bacillati</taxon>
        <taxon>Actinomycetota</taxon>
        <taxon>Actinomycetes</taxon>
        <taxon>Pseudonocardiales</taxon>
        <taxon>Pseudonocardiaceae</taxon>
        <taxon>Pseudonocardia</taxon>
    </lineage>
</organism>
<name>A0ABP9QJV6_9PSEU</name>
<dbReference type="InterPro" id="IPR051049">
    <property type="entry name" value="Dienelactone_hydrolase-like"/>
</dbReference>
<dbReference type="EMBL" id="BAABJP010000029">
    <property type="protein sequence ID" value="GAA5163103.1"/>
    <property type="molecule type" value="Genomic_DNA"/>
</dbReference>
<dbReference type="Pfam" id="PF01738">
    <property type="entry name" value="DLH"/>
    <property type="match status" value="1"/>
</dbReference>
<feature type="domain" description="Dienelactone hydrolase" evidence="1">
    <location>
        <begin position="13"/>
        <end position="235"/>
    </location>
</feature>
<keyword evidence="3" id="KW-1185">Reference proteome</keyword>
<protein>
    <submittedName>
        <fullName evidence="2">Dienelactone hydrolase family protein</fullName>
    </submittedName>
</protein>
<evidence type="ECO:0000313" key="2">
    <source>
        <dbReference type="EMBL" id="GAA5163103.1"/>
    </source>
</evidence>
<dbReference type="Gene3D" id="3.40.50.1820">
    <property type="entry name" value="alpha/beta hydrolase"/>
    <property type="match status" value="1"/>
</dbReference>
<dbReference type="GO" id="GO:0016787">
    <property type="term" value="F:hydrolase activity"/>
    <property type="evidence" value="ECO:0007669"/>
    <property type="project" value="UniProtKB-KW"/>
</dbReference>
<dbReference type="InterPro" id="IPR002925">
    <property type="entry name" value="Dienelactn_hydro"/>
</dbReference>
<dbReference type="PANTHER" id="PTHR46623">
    <property type="entry name" value="CARBOXYMETHYLENEBUTENOLIDASE-RELATED"/>
    <property type="match status" value="1"/>
</dbReference>
<evidence type="ECO:0000259" key="1">
    <source>
        <dbReference type="Pfam" id="PF01738"/>
    </source>
</evidence>
<sequence length="242" mass="25849">MAEVTITTDRGGMPAYLSEPTGPGPWPGVVVIHDVLGMTADVRAQADWLAAEGFLALAPNLMYWGGRMACMRSTFRDLRARRGRAFDDVEAARVWLAAREDCTDRIGVIGYCMGGAFSLLLAPGHGFEASSVNYGGVPKDAESFLDGACPIVGSFGGKDTSLRGAAAKLDSALTANGVAHDVMEYPEAGHSFLNNHEPGDMPRIFVVMSKLMGAGYHEESARHARKRIVGFFDAHLKAGQDS</sequence>
<evidence type="ECO:0000313" key="3">
    <source>
        <dbReference type="Proteomes" id="UP001428817"/>
    </source>
</evidence>
<keyword evidence="2" id="KW-0378">Hydrolase</keyword>
<gene>
    <name evidence="2" type="ORF">GCM10023321_49470</name>
</gene>
<dbReference type="SUPFAM" id="SSF53474">
    <property type="entry name" value="alpha/beta-Hydrolases"/>
    <property type="match status" value="1"/>
</dbReference>
<dbReference type="Proteomes" id="UP001428817">
    <property type="component" value="Unassembled WGS sequence"/>
</dbReference>